<sequence>MDYAIRLFAAHLGDRRRSPLTVTRYRRVLDEFSLYLGKCFGTRDWTLDDVVTNCLVRFLRGTAGHEPAASTFNVRLAALRTFFEFLVAQGLAARNPAEAIPFAPTRSKEPVFLSVKEYQKLLSVARAITSAHLIVRNEAILVLLFNTGLRVSELASLTLDMLDPGTKAFRNIPLKGGQFGSVEWNRETERVLDAWGQVRKAWSTPDETRALFVSERGLPLSVRSIQQMFNCYSAELRLKKRVTAHVLRHSMATELLRQGYDIRVIAGLLHHSSLNTTKKYAHLVDALRREALASLEPGRPPRRRPQD</sequence>
<comment type="caution">
    <text evidence="12">The sequence shown here is derived from an EMBL/GenBank/DDBJ whole genome shotgun (WGS) entry which is preliminary data.</text>
</comment>
<keyword evidence="3" id="KW-0132">Cell division</keyword>
<evidence type="ECO:0000256" key="3">
    <source>
        <dbReference type="ARBA" id="ARBA00022618"/>
    </source>
</evidence>
<dbReference type="InterPro" id="IPR044068">
    <property type="entry name" value="CB"/>
</dbReference>
<dbReference type="PANTHER" id="PTHR30349:SF77">
    <property type="entry name" value="TYROSINE RECOMBINASE XERC"/>
    <property type="match status" value="1"/>
</dbReference>
<evidence type="ECO:0000259" key="11">
    <source>
        <dbReference type="PROSITE" id="PS51900"/>
    </source>
</evidence>
<name>A0A0G1CGC0_9BACT</name>
<evidence type="ECO:0000256" key="2">
    <source>
        <dbReference type="ARBA" id="ARBA00022490"/>
    </source>
</evidence>
<dbReference type="InterPro" id="IPR004107">
    <property type="entry name" value="Integrase_SAM-like_N"/>
</dbReference>
<dbReference type="AlphaFoldDB" id="A0A0G1CGC0"/>
<evidence type="ECO:0000313" key="12">
    <source>
        <dbReference type="EMBL" id="KKS57596.1"/>
    </source>
</evidence>
<dbReference type="Gene3D" id="1.10.150.130">
    <property type="match status" value="1"/>
</dbReference>
<dbReference type="PROSITE" id="PS51900">
    <property type="entry name" value="CB"/>
    <property type="match status" value="1"/>
</dbReference>
<keyword evidence="4" id="KW-0159">Chromosome partition</keyword>
<dbReference type="EMBL" id="LCDO01000001">
    <property type="protein sequence ID" value="KKS57596.1"/>
    <property type="molecule type" value="Genomic_DNA"/>
</dbReference>
<evidence type="ECO:0000256" key="7">
    <source>
        <dbReference type="ARBA" id="ARBA00023172"/>
    </source>
</evidence>
<dbReference type="PROSITE" id="PS51898">
    <property type="entry name" value="TYR_RECOMBINASE"/>
    <property type="match status" value="1"/>
</dbReference>
<dbReference type="GO" id="GO:0007059">
    <property type="term" value="P:chromosome segregation"/>
    <property type="evidence" value="ECO:0007669"/>
    <property type="project" value="UniProtKB-KW"/>
</dbReference>
<dbReference type="InterPro" id="IPR013762">
    <property type="entry name" value="Integrase-like_cat_sf"/>
</dbReference>
<feature type="domain" description="Tyr recombinase" evidence="10">
    <location>
        <begin position="108"/>
        <end position="293"/>
    </location>
</feature>
<dbReference type="InterPro" id="IPR002104">
    <property type="entry name" value="Integrase_catalytic"/>
</dbReference>
<dbReference type="Pfam" id="PF00589">
    <property type="entry name" value="Phage_integrase"/>
    <property type="match status" value="1"/>
</dbReference>
<dbReference type="GO" id="GO:0003677">
    <property type="term" value="F:DNA binding"/>
    <property type="evidence" value="ECO:0007669"/>
    <property type="project" value="UniProtKB-UniRule"/>
</dbReference>
<dbReference type="InterPro" id="IPR050090">
    <property type="entry name" value="Tyrosine_recombinase_XerCD"/>
</dbReference>
<accession>A0A0G1CGC0</accession>
<dbReference type="InterPro" id="IPR011010">
    <property type="entry name" value="DNA_brk_join_enz"/>
</dbReference>
<keyword evidence="8" id="KW-0131">Cell cycle</keyword>
<protein>
    <submittedName>
        <fullName evidence="12">Tyrosine recombinase XerC</fullName>
    </submittedName>
</protein>
<dbReference type="GO" id="GO:0005737">
    <property type="term" value="C:cytoplasm"/>
    <property type="evidence" value="ECO:0007669"/>
    <property type="project" value="UniProtKB-SubCell"/>
</dbReference>
<dbReference type="InterPro" id="IPR010998">
    <property type="entry name" value="Integrase_recombinase_N"/>
</dbReference>
<organism evidence="12 13">
    <name type="scientific">Candidatus Magasanikbacteria bacterium GW2011_GWA2_42_32</name>
    <dbReference type="NCBI Taxonomy" id="1619039"/>
    <lineage>
        <taxon>Bacteria</taxon>
        <taxon>Candidatus Magasanikiibacteriota</taxon>
    </lineage>
</organism>
<evidence type="ECO:0000313" key="13">
    <source>
        <dbReference type="Proteomes" id="UP000034837"/>
    </source>
</evidence>
<keyword evidence="7" id="KW-0233">DNA recombination</keyword>
<comment type="subcellular location">
    <subcellularLocation>
        <location evidence="1">Cytoplasm</location>
    </subcellularLocation>
</comment>
<dbReference type="SUPFAM" id="SSF56349">
    <property type="entry name" value="DNA breaking-rejoining enzymes"/>
    <property type="match status" value="1"/>
</dbReference>
<dbReference type="Pfam" id="PF02899">
    <property type="entry name" value="Phage_int_SAM_1"/>
    <property type="match status" value="1"/>
</dbReference>
<dbReference type="Gene3D" id="1.10.443.10">
    <property type="entry name" value="Intergrase catalytic core"/>
    <property type="match status" value="1"/>
</dbReference>
<reference evidence="12 13" key="1">
    <citation type="journal article" date="2015" name="Nature">
        <title>rRNA introns, odd ribosomes, and small enigmatic genomes across a large radiation of phyla.</title>
        <authorList>
            <person name="Brown C.T."/>
            <person name="Hug L.A."/>
            <person name="Thomas B.C."/>
            <person name="Sharon I."/>
            <person name="Castelle C.J."/>
            <person name="Singh A."/>
            <person name="Wilkins M.J."/>
            <person name="Williams K.H."/>
            <person name="Banfield J.F."/>
        </authorList>
    </citation>
    <scope>NUCLEOTIDE SEQUENCE [LARGE SCALE GENOMIC DNA]</scope>
</reference>
<evidence type="ECO:0000256" key="9">
    <source>
        <dbReference type="PROSITE-ProRule" id="PRU01248"/>
    </source>
</evidence>
<evidence type="ECO:0000256" key="5">
    <source>
        <dbReference type="ARBA" id="ARBA00022908"/>
    </source>
</evidence>
<dbReference type="GO" id="GO:0051301">
    <property type="term" value="P:cell division"/>
    <property type="evidence" value="ECO:0007669"/>
    <property type="project" value="UniProtKB-KW"/>
</dbReference>
<dbReference type="PANTHER" id="PTHR30349">
    <property type="entry name" value="PHAGE INTEGRASE-RELATED"/>
    <property type="match status" value="1"/>
</dbReference>
<keyword evidence="5" id="KW-0229">DNA integration</keyword>
<feature type="domain" description="Core-binding (CB)" evidence="11">
    <location>
        <begin position="1"/>
        <end position="87"/>
    </location>
</feature>
<dbReference type="GO" id="GO:0015074">
    <property type="term" value="P:DNA integration"/>
    <property type="evidence" value="ECO:0007669"/>
    <property type="project" value="UniProtKB-KW"/>
</dbReference>
<dbReference type="GO" id="GO:0006310">
    <property type="term" value="P:DNA recombination"/>
    <property type="evidence" value="ECO:0007669"/>
    <property type="project" value="UniProtKB-KW"/>
</dbReference>
<keyword evidence="2" id="KW-0963">Cytoplasm</keyword>
<dbReference type="Proteomes" id="UP000034837">
    <property type="component" value="Unassembled WGS sequence"/>
</dbReference>
<evidence type="ECO:0000256" key="8">
    <source>
        <dbReference type="ARBA" id="ARBA00023306"/>
    </source>
</evidence>
<evidence type="ECO:0000256" key="6">
    <source>
        <dbReference type="ARBA" id="ARBA00023125"/>
    </source>
</evidence>
<proteinExistence type="predicted"/>
<evidence type="ECO:0000256" key="4">
    <source>
        <dbReference type="ARBA" id="ARBA00022829"/>
    </source>
</evidence>
<gene>
    <name evidence="12" type="ORF">UV20_C0001G0236</name>
</gene>
<evidence type="ECO:0000259" key="10">
    <source>
        <dbReference type="PROSITE" id="PS51898"/>
    </source>
</evidence>
<evidence type="ECO:0000256" key="1">
    <source>
        <dbReference type="ARBA" id="ARBA00004496"/>
    </source>
</evidence>
<keyword evidence="6 9" id="KW-0238">DNA-binding</keyword>